<sequence length="267" mass="30368">MVSLGPNYNMSSGASFLADNPQNMEDDRQNLCDPVLSADSNNRFQPLKTIPVFSLHNAISLFISFIGIILAATWEDGKRCQAYFIMLYLRAFFWVITFIFHHYVHGHHNKLRLNGHLEFYKTLEVHRSMPLTIVSLWNTAVLTIQTLIQQYYGNHFGEECIRGWLSPIVYITSFSILESTVLSFVHINYISKVANFNKTAPLPDALRGSRPGAGYVGLMQPGADVTELLEKQADVISYLKDHNIKLNQKLMQLNAQMRTANMPQNNV</sequence>
<dbReference type="AlphaFoldDB" id="A0A7R8V5P3"/>
<dbReference type="GO" id="GO:0005770">
    <property type="term" value="C:late endosome"/>
    <property type="evidence" value="ECO:0007669"/>
    <property type="project" value="TreeGrafter"/>
</dbReference>
<protein>
    <recommendedName>
        <fullName evidence="3">Transmembrane protein 192</fullName>
    </recommendedName>
</protein>
<evidence type="ECO:0000256" key="4">
    <source>
        <dbReference type="ARBA" id="ARBA00022692"/>
    </source>
</evidence>
<evidence type="ECO:0000256" key="7">
    <source>
        <dbReference type="SAM" id="Phobius"/>
    </source>
</evidence>
<evidence type="ECO:0000256" key="2">
    <source>
        <dbReference type="ARBA" id="ARBA00006314"/>
    </source>
</evidence>
<keyword evidence="5 7" id="KW-1133">Transmembrane helix</keyword>
<accession>A0A7R8V5P3</accession>
<evidence type="ECO:0000256" key="3">
    <source>
        <dbReference type="ARBA" id="ARBA00014635"/>
    </source>
</evidence>
<evidence type="ECO:0000313" key="8">
    <source>
        <dbReference type="EMBL" id="CAD7092587.1"/>
    </source>
</evidence>
<dbReference type="FunCoup" id="A0A7R8V5P3">
    <property type="interactions" value="1013"/>
</dbReference>
<evidence type="ECO:0000313" key="9">
    <source>
        <dbReference type="Proteomes" id="UP000594454"/>
    </source>
</evidence>
<comment type="subcellular location">
    <subcellularLocation>
        <location evidence="1">Membrane</location>
        <topology evidence="1">Multi-pass membrane protein</topology>
    </subcellularLocation>
</comment>
<dbReference type="OrthoDB" id="6277625at2759"/>
<dbReference type="OMA" id="HGCYIDK"/>
<evidence type="ECO:0000256" key="6">
    <source>
        <dbReference type="ARBA" id="ARBA00023136"/>
    </source>
</evidence>
<dbReference type="InterPro" id="IPR029399">
    <property type="entry name" value="TMEM192"/>
</dbReference>
<comment type="similarity">
    <text evidence="2">Belongs to the TMEM192 family.</text>
</comment>
<dbReference type="PANTHER" id="PTHR31592:SF1">
    <property type="entry name" value="TRANSMEMBRANE PROTEIN 192"/>
    <property type="match status" value="1"/>
</dbReference>
<reference evidence="8 9" key="1">
    <citation type="submission" date="2020-11" db="EMBL/GenBank/DDBJ databases">
        <authorList>
            <person name="Wallbank WR R."/>
            <person name="Pardo Diaz C."/>
            <person name="Kozak K."/>
            <person name="Martin S."/>
            <person name="Jiggins C."/>
            <person name="Moest M."/>
            <person name="Warren A I."/>
            <person name="Generalovic N T."/>
            <person name="Byers J.R.P. K."/>
            <person name="Montejo-Kovacevich G."/>
            <person name="Yen C E."/>
        </authorList>
    </citation>
    <scope>NUCLEOTIDE SEQUENCE [LARGE SCALE GENOMIC DNA]</scope>
</reference>
<proteinExistence type="inferred from homology"/>
<feature type="transmembrane region" description="Helical" evidence="7">
    <location>
        <begin position="83"/>
        <end position="104"/>
    </location>
</feature>
<evidence type="ECO:0000256" key="5">
    <source>
        <dbReference type="ARBA" id="ARBA00022989"/>
    </source>
</evidence>
<dbReference type="GO" id="GO:0005765">
    <property type="term" value="C:lysosomal membrane"/>
    <property type="evidence" value="ECO:0007669"/>
    <property type="project" value="TreeGrafter"/>
</dbReference>
<keyword evidence="9" id="KW-1185">Reference proteome</keyword>
<name>A0A7R8V5P3_HERIL</name>
<evidence type="ECO:0000256" key="1">
    <source>
        <dbReference type="ARBA" id="ARBA00004141"/>
    </source>
</evidence>
<dbReference type="Pfam" id="PF14802">
    <property type="entry name" value="TMEM192"/>
    <property type="match status" value="1"/>
</dbReference>
<dbReference type="PANTHER" id="PTHR31592">
    <property type="entry name" value="TRANSMEMBRANE PROTEIN 192"/>
    <property type="match status" value="1"/>
</dbReference>
<feature type="transmembrane region" description="Helical" evidence="7">
    <location>
        <begin position="50"/>
        <end position="71"/>
    </location>
</feature>
<keyword evidence="4 7" id="KW-0812">Transmembrane</keyword>
<keyword evidence="6 7" id="KW-0472">Membrane</keyword>
<dbReference type="Proteomes" id="UP000594454">
    <property type="component" value="Chromosome 6"/>
</dbReference>
<organism evidence="8 9">
    <name type="scientific">Hermetia illucens</name>
    <name type="common">Black soldier fly</name>
    <dbReference type="NCBI Taxonomy" id="343691"/>
    <lineage>
        <taxon>Eukaryota</taxon>
        <taxon>Metazoa</taxon>
        <taxon>Ecdysozoa</taxon>
        <taxon>Arthropoda</taxon>
        <taxon>Hexapoda</taxon>
        <taxon>Insecta</taxon>
        <taxon>Pterygota</taxon>
        <taxon>Neoptera</taxon>
        <taxon>Endopterygota</taxon>
        <taxon>Diptera</taxon>
        <taxon>Brachycera</taxon>
        <taxon>Stratiomyomorpha</taxon>
        <taxon>Stratiomyidae</taxon>
        <taxon>Hermetiinae</taxon>
        <taxon>Hermetia</taxon>
    </lineage>
</organism>
<dbReference type="EMBL" id="LR899014">
    <property type="protein sequence ID" value="CAD7092587.1"/>
    <property type="molecule type" value="Genomic_DNA"/>
</dbReference>
<dbReference type="InParanoid" id="A0A7R8V5P3"/>
<gene>
    <name evidence="8" type="ORF">HERILL_LOCUS14939</name>
</gene>